<dbReference type="Proteomes" id="UP000265520">
    <property type="component" value="Unassembled WGS sequence"/>
</dbReference>
<comment type="caution">
    <text evidence="2">The sequence shown here is derived from an EMBL/GenBank/DDBJ whole genome shotgun (WGS) entry which is preliminary data.</text>
</comment>
<dbReference type="AlphaFoldDB" id="A0A392U3K0"/>
<feature type="non-terminal residue" evidence="2">
    <location>
        <position position="82"/>
    </location>
</feature>
<evidence type="ECO:0000313" key="3">
    <source>
        <dbReference type="Proteomes" id="UP000265520"/>
    </source>
</evidence>
<dbReference type="Pfam" id="PF20167">
    <property type="entry name" value="Transposase_32"/>
    <property type="match status" value="1"/>
</dbReference>
<dbReference type="InterPro" id="IPR046796">
    <property type="entry name" value="Transposase_32_dom"/>
</dbReference>
<reference evidence="2 3" key="1">
    <citation type="journal article" date="2018" name="Front. Plant Sci.">
        <title>Red Clover (Trifolium pratense) and Zigzag Clover (T. medium) - A Picture of Genomic Similarities and Differences.</title>
        <authorList>
            <person name="Dluhosova J."/>
            <person name="Istvanek J."/>
            <person name="Nedelnik J."/>
            <person name="Repkova J."/>
        </authorList>
    </citation>
    <scope>NUCLEOTIDE SEQUENCE [LARGE SCALE GENOMIC DNA]</scope>
    <source>
        <strain evidence="3">cv. 10/8</strain>
        <tissue evidence="2">Leaf</tissue>
    </source>
</reference>
<proteinExistence type="predicted"/>
<organism evidence="2 3">
    <name type="scientific">Trifolium medium</name>
    <dbReference type="NCBI Taxonomy" id="97028"/>
    <lineage>
        <taxon>Eukaryota</taxon>
        <taxon>Viridiplantae</taxon>
        <taxon>Streptophyta</taxon>
        <taxon>Embryophyta</taxon>
        <taxon>Tracheophyta</taxon>
        <taxon>Spermatophyta</taxon>
        <taxon>Magnoliopsida</taxon>
        <taxon>eudicotyledons</taxon>
        <taxon>Gunneridae</taxon>
        <taxon>Pentapetalae</taxon>
        <taxon>rosids</taxon>
        <taxon>fabids</taxon>
        <taxon>Fabales</taxon>
        <taxon>Fabaceae</taxon>
        <taxon>Papilionoideae</taxon>
        <taxon>50 kb inversion clade</taxon>
        <taxon>NPAAA clade</taxon>
        <taxon>Hologalegina</taxon>
        <taxon>IRL clade</taxon>
        <taxon>Trifolieae</taxon>
        <taxon>Trifolium</taxon>
    </lineage>
</organism>
<evidence type="ECO:0000259" key="1">
    <source>
        <dbReference type="Pfam" id="PF20167"/>
    </source>
</evidence>
<feature type="domain" description="Putative plant transposon protein" evidence="1">
    <location>
        <begin position="3"/>
        <end position="81"/>
    </location>
</feature>
<sequence length="82" mass="9286">MQATEMEPIAKAWAVWLVRNFECCSNETEIIMARCHAVYSIMGGEPIRVGHLIGQSIKRMVTTPEVYIGHPFIITHLCERLG</sequence>
<keyword evidence="3" id="KW-1185">Reference proteome</keyword>
<accession>A0A392U3K0</accession>
<protein>
    <recommendedName>
        <fullName evidence="1">Putative plant transposon protein domain-containing protein</fullName>
    </recommendedName>
</protein>
<dbReference type="EMBL" id="LXQA010698711">
    <property type="protein sequence ID" value="MCI66615.1"/>
    <property type="molecule type" value="Genomic_DNA"/>
</dbReference>
<evidence type="ECO:0000313" key="2">
    <source>
        <dbReference type="EMBL" id="MCI66615.1"/>
    </source>
</evidence>
<name>A0A392U3K0_9FABA</name>